<dbReference type="STRING" id="1798533.A2609_00025"/>
<evidence type="ECO:0000313" key="1">
    <source>
        <dbReference type="EMBL" id="OGG94160.1"/>
    </source>
</evidence>
<proteinExistence type="predicted"/>
<evidence type="ECO:0000313" key="2">
    <source>
        <dbReference type="Proteomes" id="UP000176867"/>
    </source>
</evidence>
<dbReference type="AlphaFoldDB" id="A0A1F6G7S6"/>
<reference evidence="1 2" key="1">
    <citation type="journal article" date="2016" name="Nat. Commun.">
        <title>Thousands of microbial genomes shed light on interconnected biogeochemical processes in an aquifer system.</title>
        <authorList>
            <person name="Anantharaman K."/>
            <person name="Brown C.T."/>
            <person name="Hug L.A."/>
            <person name="Sharon I."/>
            <person name="Castelle C.J."/>
            <person name="Probst A.J."/>
            <person name="Thomas B.C."/>
            <person name="Singh A."/>
            <person name="Wilkins M.J."/>
            <person name="Karaoz U."/>
            <person name="Brodie E.L."/>
            <person name="Williams K.H."/>
            <person name="Hubbard S.S."/>
            <person name="Banfield J.F."/>
        </authorList>
    </citation>
    <scope>NUCLEOTIDE SEQUENCE [LARGE SCALE GENOMIC DNA]</scope>
</reference>
<protein>
    <submittedName>
        <fullName evidence="1">Uncharacterized protein</fullName>
    </submittedName>
</protein>
<gene>
    <name evidence="1" type="ORF">A2609_00025</name>
</gene>
<name>A0A1F6G7S6_9BACT</name>
<accession>A0A1F6G7S6</accession>
<comment type="caution">
    <text evidence="1">The sequence shown here is derived from an EMBL/GenBank/DDBJ whole genome shotgun (WGS) entry which is preliminary data.</text>
</comment>
<dbReference type="EMBL" id="MFMU01000002">
    <property type="protein sequence ID" value="OGG94160.1"/>
    <property type="molecule type" value="Genomic_DNA"/>
</dbReference>
<sequence length="345" mass="40355">MCTQNENTKTIHPLFAREVRPIYNWHEWLERWKGARGFQEFDSLIHCGFCVPIEKSKFSEQEYTEIDRIKFYLGIADGWMDNQFFKLSGDGKDRYFVDRDSIIKNSGKTLGELRQLLARKAFDKLCLNFFTTKLMSNDGDGFFNSSWKMQITSEQLFPAILNFFAAEKSTFDSIRIRNIFSYGNERSHNEELAVNFLLNLARFIFGWRERKIWDGMERELREEMEAENVTVRSRLDSAKPWMIEVLSYLNHLVLLRKWILELDGPCLAKLKEIALRSELSYYQHPVKGNRSVASTEEACLAGSPAALLLNEYELKMGVYNRLTAILEAEQQKEDALREAEEKSRS</sequence>
<dbReference type="Proteomes" id="UP000176867">
    <property type="component" value="Unassembled WGS sequence"/>
</dbReference>
<organism evidence="1 2">
    <name type="scientific">Candidatus Kaiserbacteria bacterium RIFOXYD1_FULL_47_14</name>
    <dbReference type="NCBI Taxonomy" id="1798533"/>
    <lineage>
        <taxon>Bacteria</taxon>
        <taxon>Candidatus Kaiseribacteriota</taxon>
    </lineage>
</organism>